<comment type="function">
    <text evidence="2">Pyridoxal 5'-phosphate (PLP)-binding protein, which is involved in PLP homeostasis.</text>
</comment>
<dbReference type="InterPro" id="IPR029066">
    <property type="entry name" value="PLP-binding_barrel"/>
</dbReference>
<gene>
    <name evidence="6" type="ORF">IAA69_02810</name>
</gene>
<evidence type="ECO:0000256" key="4">
    <source>
        <dbReference type="RuleBase" id="RU004514"/>
    </source>
</evidence>
<sequence length="242" mass="26577">MGIAQRYLRLRAELDEECRACGRDPREVLLLPVSKTVGVPEVRQAMEAGAFDFGENRPDCIVEKGEALPQVRWHFIGNVQSRRIRDIVSHACLVHSLYEEKHLAKVDAVAAELGKVQDVLLEVNVSGEESKSGLSPQDVADVLAFCGGLAQVRVRGLMTMAPQGDAETARETFAGLSALRDRLQREVASEFPNCQLNELSMGMSEDWREAVPFGATIVRIGRAVFDDSFEHDDLEAAGRASA</sequence>
<evidence type="ECO:0000313" key="6">
    <source>
        <dbReference type="EMBL" id="HIR01179.1"/>
    </source>
</evidence>
<dbReference type="AlphaFoldDB" id="A0A9D0ZZ47"/>
<proteinExistence type="inferred from homology"/>
<evidence type="ECO:0000313" key="7">
    <source>
        <dbReference type="Proteomes" id="UP000824261"/>
    </source>
</evidence>
<comment type="caution">
    <text evidence="6">The sequence shown here is derived from an EMBL/GenBank/DDBJ whole genome shotgun (WGS) entry which is preliminary data.</text>
</comment>
<organism evidence="6 7">
    <name type="scientific">Candidatus Aveggerthella stercoripullorum</name>
    <dbReference type="NCBI Taxonomy" id="2840688"/>
    <lineage>
        <taxon>Bacteria</taxon>
        <taxon>Bacillati</taxon>
        <taxon>Actinomycetota</taxon>
        <taxon>Coriobacteriia</taxon>
        <taxon>Eggerthellales</taxon>
        <taxon>Eggerthellaceae</taxon>
        <taxon>Eggerthellaceae incertae sedis</taxon>
        <taxon>Candidatus Aveggerthella</taxon>
    </lineage>
</organism>
<protein>
    <recommendedName>
        <fullName evidence="2">Pyridoxal phosphate homeostasis protein</fullName>
        <shortName evidence="2">PLP homeostasis protein</shortName>
    </recommendedName>
</protein>
<feature type="modified residue" description="N6-(pyridoxal phosphate)lysine" evidence="2 3">
    <location>
        <position position="35"/>
    </location>
</feature>
<comment type="similarity">
    <text evidence="2 4">Belongs to the pyridoxal phosphate-binding protein YggS/PROSC family.</text>
</comment>
<name>A0A9D0ZZ47_9ACTN</name>
<dbReference type="GO" id="GO:0030170">
    <property type="term" value="F:pyridoxal phosphate binding"/>
    <property type="evidence" value="ECO:0007669"/>
    <property type="project" value="UniProtKB-UniRule"/>
</dbReference>
<dbReference type="Pfam" id="PF01168">
    <property type="entry name" value="Ala_racemase_N"/>
    <property type="match status" value="1"/>
</dbReference>
<dbReference type="CDD" id="cd00635">
    <property type="entry name" value="PLPDE_III_YBL036c_like"/>
    <property type="match status" value="1"/>
</dbReference>
<dbReference type="InterPro" id="IPR011078">
    <property type="entry name" value="PyrdxlP_homeostasis"/>
</dbReference>
<dbReference type="PANTHER" id="PTHR10146:SF14">
    <property type="entry name" value="PYRIDOXAL PHOSPHATE HOMEOSTASIS PROTEIN"/>
    <property type="match status" value="1"/>
</dbReference>
<reference evidence="6" key="2">
    <citation type="journal article" date="2021" name="PeerJ">
        <title>Extensive microbial diversity within the chicken gut microbiome revealed by metagenomics and culture.</title>
        <authorList>
            <person name="Gilroy R."/>
            <person name="Ravi A."/>
            <person name="Getino M."/>
            <person name="Pursley I."/>
            <person name="Horton D.L."/>
            <person name="Alikhan N.F."/>
            <person name="Baker D."/>
            <person name="Gharbi K."/>
            <person name="Hall N."/>
            <person name="Watson M."/>
            <person name="Adriaenssens E.M."/>
            <person name="Foster-Nyarko E."/>
            <person name="Jarju S."/>
            <person name="Secka A."/>
            <person name="Antonio M."/>
            <person name="Oren A."/>
            <person name="Chaudhuri R.R."/>
            <person name="La Ragione R."/>
            <person name="Hildebrand F."/>
            <person name="Pallen M.J."/>
        </authorList>
    </citation>
    <scope>NUCLEOTIDE SEQUENCE</scope>
    <source>
        <strain evidence="6">ChiGjej1B1-2707</strain>
    </source>
</reference>
<accession>A0A9D0ZZ47</accession>
<evidence type="ECO:0000256" key="1">
    <source>
        <dbReference type="ARBA" id="ARBA00022898"/>
    </source>
</evidence>
<dbReference type="EMBL" id="DVGB01000034">
    <property type="protein sequence ID" value="HIR01179.1"/>
    <property type="molecule type" value="Genomic_DNA"/>
</dbReference>
<dbReference type="PIRSF" id="PIRSF004848">
    <property type="entry name" value="YBL036c_PLPDEIII"/>
    <property type="match status" value="1"/>
</dbReference>
<dbReference type="SUPFAM" id="SSF51419">
    <property type="entry name" value="PLP-binding barrel"/>
    <property type="match status" value="1"/>
</dbReference>
<dbReference type="InterPro" id="IPR001608">
    <property type="entry name" value="Ala_racemase_N"/>
</dbReference>
<reference evidence="6" key="1">
    <citation type="submission" date="2020-10" db="EMBL/GenBank/DDBJ databases">
        <authorList>
            <person name="Gilroy R."/>
        </authorList>
    </citation>
    <scope>NUCLEOTIDE SEQUENCE</scope>
    <source>
        <strain evidence="6">ChiGjej1B1-2707</strain>
    </source>
</reference>
<dbReference type="Proteomes" id="UP000824261">
    <property type="component" value="Unassembled WGS sequence"/>
</dbReference>
<keyword evidence="1 2" id="KW-0663">Pyridoxal phosphate</keyword>
<dbReference type="PANTHER" id="PTHR10146">
    <property type="entry name" value="PROLINE SYNTHETASE CO-TRANSCRIBED BACTERIAL HOMOLOG PROTEIN"/>
    <property type="match status" value="1"/>
</dbReference>
<evidence type="ECO:0000256" key="3">
    <source>
        <dbReference type="PIRSR" id="PIRSR004848-1"/>
    </source>
</evidence>
<feature type="domain" description="Alanine racemase N-terminal" evidence="5">
    <location>
        <begin position="30"/>
        <end position="225"/>
    </location>
</feature>
<evidence type="ECO:0000259" key="5">
    <source>
        <dbReference type="Pfam" id="PF01168"/>
    </source>
</evidence>
<evidence type="ECO:0000256" key="2">
    <source>
        <dbReference type="HAMAP-Rule" id="MF_02087"/>
    </source>
</evidence>
<dbReference type="NCBIfam" id="TIGR00044">
    <property type="entry name" value="YggS family pyridoxal phosphate-dependent enzyme"/>
    <property type="match status" value="1"/>
</dbReference>
<dbReference type="Gene3D" id="3.20.20.10">
    <property type="entry name" value="Alanine racemase"/>
    <property type="match status" value="1"/>
</dbReference>
<dbReference type="HAMAP" id="MF_02087">
    <property type="entry name" value="PLP_homeostasis"/>
    <property type="match status" value="1"/>
</dbReference>
<comment type="cofactor">
    <cofactor evidence="3">
        <name>pyridoxal 5'-phosphate</name>
        <dbReference type="ChEBI" id="CHEBI:597326"/>
    </cofactor>
</comment>